<gene>
    <name evidence="2" type="ORF">H9Q81_09535</name>
</gene>
<accession>A0A7G9GWF6</accession>
<dbReference type="GO" id="GO:0015024">
    <property type="term" value="F:glucuronate-2-sulfatase activity"/>
    <property type="evidence" value="ECO:0007669"/>
    <property type="project" value="TreeGrafter"/>
</dbReference>
<evidence type="ECO:0000313" key="2">
    <source>
        <dbReference type="EMBL" id="QNM15138.1"/>
    </source>
</evidence>
<keyword evidence="2" id="KW-0808">Transferase</keyword>
<dbReference type="EMBL" id="CP060637">
    <property type="protein sequence ID" value="QNM15138.1"/>
    <property type="molecule type" value="Genomic_DNA"/>
</dbReference>
<dbReference type="RefSeq" id="WP_187422853.1">
    <property type="nucleotide sequence ID" value="NZ_CP060637.1"/>
</dbReference>
<evidence type="ECO:0000259" key="1">
    <source>
        <dbReference type="Pfam" id="PF00884"/>
    </source>
</evidence>
<dbReference type="GO" id="GO:0016740">
    <property type="term" value="F:transferase activity"/>
    <property type="evidence" value="ECO:0007669"/>
    <property type="project" value="UniProtKB-KW"/>
</dbReference>
<dbReference type="GO" id="GO:0004065">
    <property type="term" value="F:arylsulfatase activity"/>
    <property type="evidence" value="ECO:0007669"/>
    <property type="project" value="TreeGrafter"/>
</dbReference>
<dbReference type="KEGG" id="fho:H9Q81_09535"/>
<dbReference type="PANTHER" id="PTHR46615">
    <property type="entry name" value="ARYLSULFATASE K"/>
    <property type="match status" value="1"/>
</dbReference>
<feature type="domain" description="Sulfatase N-terminal" evidence="1">
    <location>
        <begin position="3"/>
        <end position="354"/>
    </location>
</feature>
<dbReference type="AlphaFoldDB" id="A0A7G9GWF6"/>
<dbReference type="Proteomes" id="UP000515913">
    <property type="component" value="Chromosome"/>
</dbReference>
<organism evidence="2 3">
    <name type="scientific">Fusobacterium hominis</name>
    <dbReference type="NCBI Taxonomy" id="2764326"/>
    <lineage>
        <taxon>Bacteria</taxon>
        <taxon>Fusobacteriati</taxon>
        <taxon>Fusobacteriota</taxon>
        <taxon>Fusobacteriia</taxon>
        <taxon>Fusobacteriales</taxon>
        <taxon>Fusobacteriaceae</taxon>
        <taxon>Fusobacterium</taxon>
    </lineage>
</organism>
<keyword evidence="2" id="KW-0378">Hydrolase</keyword>
<dbReference type="SUPFAM" id="SSF53649">
    <property type="entry name" value="Alkaline phosphatase-like"/>
    <property type="match status" value="1"/>
</dbReference>
<dbReference type="InterPro" id="IPR017850">
    <property type="entry name" value="Alkaline_phosphatase_core_sf"/>
</dbReference>
<reference evidence="2 3" key="1">
    <citation type="submission" date="2020-08" db="EMBL/GenBank/DDBJ databases">
        <authorList>
            <person name="Liu C."/>
            <person name="Sun Q."/>
        </authorList>
    </citation>
    <scope>NUCLEOTIDE SEQUENCE [LARGE SCALE GENOMIC DNA]</scope>
    <source>
        <strain evidence="2 3">NSJ-57</strain>
    </source>
</reference>
<proteinExistence type="predicted"/>
<name>A0A7G9GWF6_9FUSO</name>
<dbReference type="InterPro" id="IPR051849">
    <property type="entry name" value="GAG-degrading_sulfatase"/>
</dbReference>
<dbReference type="InterPro" id="IPR000917">
    <property type="entry name" value="Sulfatase_N"/>
</dbReference>
<dbReference type="PANTHER" id="PTHR46615:SF1">
    <property type="entry name" value="ARYLSULFATASE K"/>
    <property type="match status" value="1"/>
</dbReference>
<protein>
    <submittedName>
        <fullName evidence="2">Sulfatase-like hydrolase/transferase</fullName>
    </submittedName>
</protein>
<dbReference type="Gene3D" id="3.40.720.10">
    <property type="entry name" value="Alkaline Phosphatase, subunit A"/>
    <property type="match status" value="1"/>
</dbReference>
<evidence type="ECO:0000313" key="3">
    <source>
        <dbReference type="Proteomes" id="UP000515913"/>
    </source>
</evidence>
<sequence>MKKNFVFITTDHQRKDTIHMIQNNMEVTPNLNILARESIEFENAYTSCPLCVPARTSLATGIFPTKLNVVINDLKKSPLETIKYKTLHEYLQDAGYKVSHFGMQHITLEPKLEDRVNFYKYITDDDYEKICKKNNMPLFGVEEDRVEVDEKHGAIYEKKKYTGSRVSVFEKDRKLYRDEFYKDKLFEYLENENFEEPVAIFLNLWSPHPPLNVLKEYIDKFKNPKLPGNINKICKNEPQNRRKGIAAQLAQEHSIEHWKRVWEAYLGMTSYADEIIGDFIQKLKDKGIYENTVIVFTADHGDHLGQHKMYQKMEMYDQAIKIPLLMKIPNVNHKKVETNVSHLDVLPTLLDYLQIENNKESFDGESLFKYIQNNNFPKERFVYSQYSGNQVAIGDIRRAIVGNKIKYVWDGDTQEELFDLAIDPLEMNNLASNKDYLEVKEKLKEKLKRFLQNENDWINI</sequence>
<keyword evidence="3" id="KW-1185">Reference proteome</keyword>
<dbReference type="Pfam" id="PF00884">
    <property type="entry name" value="Sulfatase"/>
    <property type="match status" value="1"/>
</dbReference>